<evidence type="ECO:0000313" key="1">
    <source>
        <dbReference type="EMBL" id="KER29106.1"/>
    </source>
</evidence>
<dbReference type="EMBL" id="KL596685">
    <property type="protein sequence ID" value="KER29106.1"/>
    <property type="molecule type" value="Genomic_DNA"/>
</dbReference>
<dbReference type="KEGG" id="ovi:T265_04196"/>
<organism evidence="1 2">
    <name type="scientific">Opisthorchis viverrini</name>
    <name type="common">Southeast Asian liver fluke</name>
    <dbReference type="NCBI Taxonomy" id="6198"/>
    <lineage>
        <taxon>Eukaryota</taxon>
        <taxon>Metazoa</taxon>
        <taxon>Spiralia</taxon>
        <taxon>Lophotrochozoa</taxon>
        <taxon>Platyhelminthes</taxon>
        <taxon>Trematoda</taxon>
        <taxon>Digenea</taxon>
        <taxon>Opisthorchiida</taxon>
        <taxon>Opisthorchiata</taxon>
        <taxon>Opisthorchiidae</taxon>
        <taxon>Opisthorchis</taxon>
    </lineage>
</organism>
<dbReference type="AlphaFoldDB" id="A0A074ZPT8"/>
<gene>
    <name evidence="1" type="ORF">T265_04196</name>
</gene>
<dbReference type="Proteomes" id="UP000054324">
    <property type="component" value="Unassembled WGS sequence"/>
</dbReference>
<dbReference type="RefSeq" id="XP_009167142.1">
    <property type="nucleotide sequence ID" value="XM_009168878.1"/>
</dbReference>
<name>A0A074ZPT8_OPIVI</name>
<dbReference type="CTD" id="20318382"/>
<proteinExistence type="predicted"/>
<accession>A0A074ZPT8</accession>
<dbReference type="GeneID" id="20318382"/>
<evidence type="ECO:0000313" key="2">
    <source>
        <dbReference type="Proteomes" id="UP000054324"/>
    </source>
</evidence>
<sequence>MQKDCTKIGPSVPKVEVVEKVRVKELSSAPDTAIEAVVVAHDDHWQGQPAPLSEKLIQTWRRFYEKSIFLSVIVAL</sequence>
<protein>
    <submittedName>
        <fullName evidence="1">Uncharacterized protein</fullName>
    </submittedName>
</protein>
<keyword evidence="2" id="KW-1185">Reference proteome</keyword>
<reference evidence="1 2" key="1">
    <citation type="submission" date="2013-11" db="EMBL/GenBank/DDBJ databases">
        <title>Opisthorchis viverrini - life in the bile duct.</title>
        <authorList>
            <person name="Young N.D."/>
            <person name="Nagarajan N."/>
            <person name="Lin S.J."/>
            <person name="Korhonen P.K."/>
            <person name="Jex A.R."/>
            <person name="Hall R.S."/>
            <person name="Safavi-Hemami H."/>
            <person name="Kaewkong W."/>
            <person name="Bertrand D."/>
            <person name="Gao S."/>
            <person name="Seet Q."/>
            <person name="Wongkham S."/>
            <person name="Teh B.T."/>
            <person name="Wongkham C."/>
            <person name="Intapan P.M."/>
            <person name="Maleewong W."/>
            <person name="Yang X."/>
            <person name="Hu M."/>
            <person name="Wang Z."/>
            <person name="Hofmann A."/>
            <person name="Sternberg P.W."/>
            <person name="Tan P."/>
            <person name="Wang J."/>
            <person name="Gasser R.B."/>
        </authorList>
    </citation>
    <scope>NUCLEOTIDE SEQUENCE [LARGE SCALE GENOMIC DNA]</scope>
</reference>